<evidence type="ECO:0000313" key="2">
    <source>
        <dbReference type="Proteomes" id="UP001056120"/>
    </source>
</evidence>
<sequence length="96" mass="11123">MVEITVFSVLAMPVLDSVDEEDMLKVFGSSIFTLQRLHRPLLLQIRRRTGNPLRHLIEHLARSRIDDTHEKSLGPPVGFNEQEEDKSKFTFGFQFI</sequence>
<keyword evidence="2" id="KW-1185">Reference proteome</keyword>
<reference evidence="2" key="1">
    <citation type="journal article" date="2022" name="Mol. Ecol. Resour.">
        <title>The genomes of chicory, endive, great burdock and yacon provide insights into Asteraceae palaeo-polyploidization history and plant inulin production.</title>
        <authorList>
            <person name="Fan W."/>
            <person name="Wang S."/>
            <person name="Wang H."/>
            <person name="Wang A."/>
            <person name="Jiang F."/>
            <person name="Liu H."/>
            <person name="Zhao H."/>
            <person name="Xu D."/>
            <person name="Zhang Y."/>
        </authorList>
    </citation>
    <scope>NUCLEOTIDE SEQUENCE [LARGE SCALE GENOMIC DNA]</scope>
    <source>
        <strain evidence="2">cv. Yunnan</strain>
    </source>
</reference>
<accession>A0ACB9HWL4</accession>
<dbReference type="EMBL" id="CM042028">
    <property type="protein sequence ID" value="KAI3799696.1"/>
    <property type="molecule type" value="Genomic_DNA"/>
</dbReference>
<name>A0ACB9HWL4_9ASTR</name>
<proteinExistence type="predicted"/>
<dbReference type="Proteomes" id="UP001056120">
    <property type="component" value="Linkage Group LG11"/>
</dbReference>
<organism evidence="1 2">
    <name type="scientific">Smallanthus sonchifolius</name>
    <dbReference type="NCBI Taxonomy" id="185202"/>
    <lineage>
        <taxon>Eukaryota</taxon>
        <taxon>Viridiplantae</taxon>
        <taxon>Streptophyta</taxon>
        <taxon>Embryophyta</taxon>
        <taxon>Tracheophyta</taxon>
        <taxon>Spermatophyta</taxon>
        <taxon>Magnoliopsida</taxon>
        <taxon>eudicotyledons</taxon>
        <taxon>Gunneridae</taxon>
        <taxon>Pentapetalae</taxon>
        <taxon>asterids</taxon>
        <taxon>campanulids</taxon>
        <taxon>Asterales</taxon>
        <taxon>Asteraceae</taxon>
        <taxon>Asteroideae</taxon>
        <taxon>Heliantheae alliance</taxon>
        <taxon>Millerieae</taxon>
        <taxon>Smallanthus</taxon>
    </lineage>
</organism>
<gene>
    <name evidence="1" type="ORF">L1987_34995</name>
</gene>
<comment type="caution">
    <text evidence="1">The sequence shown here is derived from an EMBL/GenBank/DDBJ whole genome shotgun (WGS) entry which is preliminary data.</text>
</comment>
<evidence type="ECO:0000313" key="1">
    <source>
        <dbReference type="EMBL" id="KAI3799696.1"/>
    </source>
</evidence>
<reference evidence="1 2" key="2">
    <citation type="journal article" date="2022" name="Mol. Ecol. Resour.">
        <title>The genomes of chicory, endive, great burdock and yacon provide insights into Asteraceae paleo-polyploidization history and plant inulin production.</title>
        <authorList>
            <person name="Fan W."/>
            <person name="Wang S."/>
            <person name="Wang H."/>
            <person name="Wang A."/>
            <person name="Jiang F."/>
            <person name="Liu H."/>
            <person name="Zhao H."/>
            <person name="Xu D."/>
            <person name="Zhang Y."/>
        </authorList>
    </citation>
    <scope>NUCLEOTIDE SEQUENCE [LARGE SCALE GENOMIC DNA]</scope>
    <source>
        <strain evidence="2">cv. Yunnan</strain>
        <tissue evidence="1">Leaves</tissue>
    </source>
</reference>
<protein>
    <submittedName>
        <fullName evidence="1">Uncharacterized protein</fullName>
    </submittedName>
</protein>